<evidence type="ECO:0000256" key="1">
    <source>
        <dbReference type="ARBA" id="ARBA00009250"/>
    </source>
</evidence>
<dbReference type="InterPro" id="IPR038132">
    <property type="entry name" value="Vps16_C_sf"/>
</dbReference>
<dbReference type="GO" id="GO:0005768">
    <property type="term" value="C:endosome"/>
    <property type="evidence" value="ECO:0007669"/>
    <property type="project" value="UniProtKB-ARBA"/>
</dbReference>
<dbReference type="GO" id="GO:0042144">
    <property type="term" value="P:vacuole fusion, non-autophagic"/>
    <property type="evidence" value="ECO:0007669"/>
    <property type="project" value="TreeGrafter"/>
</dbReference>
<dbReference type="InterPro" id="IPR006925">
    <property type="entry name" value="Vps16_C"/>
</dbReference>
<feature type="domain" description="Vps16 N-terminal" evidence="3">
    <location>
        <begin position="397"/>
        <end position="543"/>
    </location>
</feature>
<feature type="domain" description="Vps16 N-terminal" evidence="3">
    <location>
        <begin position="62"/>
        <end position="136"/>
    </location>
</feature>
<accession>A0A0F7SJI0</accession>
<dbReference type="PANTHER" id="PTHR12811:SF0">
    <property type="entry name" value="VACUOLAR PROTEIN SORTING-ASSOCIATED PROTEIN 16 HOMOLOG"/>
    <property type="match status" value="1"/>
</dbReference>
<protein>
    <submittedName>
        <fullName evidence="4">Vacuolar assembly/sorting protein VPS16</fullName>
    </submittedName>
</protein>
<dbReference type="GO" id="GO:0030897">
    <property type="term" value="C:HOPS complex"/>
    <property type="evidence" value="ECO:0007669"/>
    <property type="project" value="TreeGrafter"/>
</dbReference>
<dbReference type="GO" id="GO:0006886">
    <property type="term" value="P:intracellular protein transport"/>
    <property type="evidence" value="ECO:0007669"/>
    <property type="project" value="InterPro"/>
</dbReference>
<comment type="similarity">
    <text evidence="1">Belongs to the VPS16 family.</text>
</comment>
<dbReference type="Gene3D" id="1.10.150.780">
    <property type="entry name" value="Vps16, C-terminal region"/>
    <property type="match status" value="1"/>
</dbReference>
<sequence length="972" mass="105507">MYLLDVVRVNDQNEILVHHLSTWLITSIISGHLCRASKPSIVQRVSLGALLSMANLLEDAAADWQTLEDTFYRNVHLYDLSWTVRHLDRFYVSVDKNGGPIAMLRNPTIPTPYTSSSSSSTSQIQTYTSSSIPLSTVPMSTLTTSSASSSSSSFTQPILFEYIPGTSYLLLLAEDSTYRIYPPGSSSSLSSASASSNPSPSGSYETFQIGGQVGIEGIREAKMYDGGFVVRTLKGSFWDVKLGRRESGSVGPVAVGGAKKLADVKLAGESAGEDVATAGEVGCWAVLEPGGTESRQIGVLVSVDKTLVSLDEEDCVDQRLSAGPFLSLHPSPSGRLLALLLPPPPTSPHSGPSIWVVSSDFQTSHATIPYSSLLGASPDQAAEEIERWESSGGGRKPSGVGWCGEDAVGCAWDEGGEDGGGRVVLCGPGGGSLKYVYSGPVHLVTEIDGLRVISPESSDFIQKVPPPILHLLLPGSSHPTSLLLEAYTAHLARSLRSSSLLQLLRPDLSAAILGILDAAVHLWAPGMQKVCLKAAVWARAYLDGEEGEGDLGVAERGRELRVINCLREWDVGVGVSWEQYIRLPPTTILQLLTTRNMHLLALRLASFLSLDPDPILEHWACAKITSAPGRDDEELCREIVSKLKGGVSRMSNGAGASESGQGGVEEEGGVRGRFAGVAKMAWGAGRKGLATLLLNHEPRAANQVPLLLSMREDRLAFDKAIDSGDTDLVYHVLLHLKSRLVLGDFFRIVDDRPSAAALLELYAKEQDREMLKDFYYQDDRRLESARLRLEEGYQSSDATERLAAFKAASKFFSEDRDLSFESKTMDDAYQLLAAQRQIEKEQENKISLAGLSVNGTISALIAGGYGKRAERVRVDFKVPDKRYWYIKLQALVSVQDWPSLESFAKSKKSPIGYEPFVNLLCAKGFPREGARYVGRCETKVRVDLYVKCGDYSAAAQECKERGDKARLEFVLC</sequence>
<dbReference type="PANTHER" id="PTHR12811">
    <property type="entry name" value="VACUOLAR PROTEIN SORTING VPS16"/>
    <property type="match status" value="1"/>
</dbReference>
<evidence type="ECO:0000313" key="4">
    <source>
        <dbReference type="EMBL" id="CDZ97788.1"/>
    </source>
</evidence>
<dbReference type="GO" id="GO:0016197">
    <property type="term" value="P:endosomal transport"/>
    <property type="evidence" value="ECO:0007669"/>
    <property type="project" value="TreeGrafter"/>
</dbReference>
<organism evidence="4">
    <name type="scientific">Phaffia rhodozyma</name>
    <name type="common">Yeast</name>
    <name type="synonym">Xanthophyllomyces dendrorhous</name>
    <dbReference type="NCBI Taxonomy" id="264483"/>
    <lineage>
        <taxon>Eukaryota</taxon>
        <taxon>Fungi</taxon>
        <taxon>Dikarya</taxon>
        <taxon>Basidiomycota</taxon>
        <taxon>Agaricomycotina</taxon>
        <taxon>Tremellomycetes</taxon>
        <taxon>Cystofilobasidiales</taxon>
        <taxon>Mrakiaceae</taxon>
        <taxon>Phaffia</taxon>
    </lineage>
</organism>
<dbReference type="Pfam" id="PF04841">
    <property type="entry name" value="Vps16_N"/>
    <property type="match status" value="2"/>
</dbReference>
<dbReference type="AlphaFoldDB" id="A0A0F7SJI0"/>
<dbReference type="PIRSF" id="PIRSF007949">
    <property type="entry name" value="VPS16"/>
    <property type="match status" value="1"/>
</dbReference>
<name>A0A0F7SJI0_PHARH</name>
<proteinExistence type="inferred from homology"/>
<evidence type="ECO:0000259" key="2">
    <source>
        <dbReference type="Pfam" id="PF04840"/>
    </source>
</evidence>
<reference evidence="4" key="1">
    <citation type="submission" date="2014-08" db="EMBL/GenBank/DDBJ databases">
        <authorList>
            <person name="Sharma Rahul"/>
            <person name="Thines Marco"/>
        </authorList>
    </citation>
    <scope>NUCLEOTIDE SEQUENCE</scope>
</reference>
<dbReference type="Pfam" id="PF04840">
    <property type="entry name" value="Vps16_C"/>
    <property type="match status" value="1"/>
</dbReference>
<dbReference type="EMBL" id="LN483249">
    <property type="protein sequence ID" value="CDZ97788.1"/>
    <property type="molecule type" value="Genomic_DNA"/>
</dbReference>
<evidence type="ECO:0000259" key="3">
    <source>
        <dbReference type="Pfam" id="PF04841"/>
    </source>
</evidence>
<feature type="domain" description="Vps16 C-terminal" evidence="2">
    <location>
        <begin position="674"/>
        <end position="968"/>
    </location>
</feature>
<dbReference type="InterPro" id="IPR016534">
    <property type="entry name" value="VPS16"/>
</dbReference>
<dbReference type="GO" id="GO:0003779">
    <property type="term" value="F:actin binding"/>
    <property type="evidence" value="ECO:0007669"/>
    <property type="project" value="TreeGrafter"/>
</dbReference>
<dbReference type="InterPro" id="IPR006926">
    <property type="entry name" value="Vps16_N"/>
</dbReference>